<evidence type="ECO:0000313" key="2">
    <source>
        <dbReference type="EMBL" id="AXK40621.1"/>
    </source>
</evidence>
<dbReference type="OrthoDB" id="6162547at2"/>
<evidence type="ECO:0000256" key="1">
    <source>
        <dbReference type="SAM" id="SignalP"/>
    </source>
</evidence>
<feature type="chain" id="PRO_5016658279" evidence="1">
    <location>
        <begin position="21"/>
        <end position="121"/>
    </location>
</feature>
<name>A0A345Y9L9_9NEIS</name>
<dbReference type="Proteomes" id="UP000254537">
    <property type="component" value="Chromosome"/>
</dbReference>
<feature type="signal peptide" evidence="1">
    <location>
        <begin position="1"/>
        <end position="20"/>
    </location>
</feature>
<proteinExistence type="predicted"/>
<keyword evidence="1" id="KW-0732">Signal</keyword>
<sequence length="121" mass="12765">MKLLRLALIFLLTLAIPAMGAPAVVMMMPSPCPMQHDMTMAMPADCCQMDADGSQAGPSAKAESSSPCKPGQECKIGHVYSPVFASAGVWPVSATLAVVVHSDAVVLSRDPSGWWRPPRSL</sequence>
<protein>
    <submittedName>
        <fullName evidence="2">Uncharacterized protein</fullName>
    </submittedName>
</protein>
<reference evidence="2 3" key="1">
    <citation type="submission" date="2018-07" db="EMBL/GenBank/DDBJ databases">
        <title>Crenobacter cavernae sp. nov., isolated from a karst cave.</title>
        <authorList>
            <person name="Zhu H."/>
        </authorList>
    </citation>
    <scope>NUCLEOTIDE SEQUENCE [LARGE SCALE GENOMIC DNA]</scope>
    <source>
        <strain evidence="2 3">K1W11S-77</strain>
    </source>
</reference>
<dbReference type="EMBL" id="CP031337">
    <property type="protein sequence ID" value="AXK40621.1"/>
    <property type="molecule type" value="Genomic_DNA"/>
</dbReference>
<dbReference type="RefSeq" id="WP_115434548.1">
    <property type="nucleotide sequence ID" value="NZ_CP031337.1"/>
</dbReference>
<gene>
    <name evidence="2" type="ORF">DWG20_14985</name>
</gene>
<organism evidence="2 3">
    <name type="scientific">Crenobacter cavernae</name>
    <dbReference type="NCBI Taxonomy" id="2290923"/>
    <lineage>
        <taxon>Bacteria</taxon>
        <taxon>Pseudomonadati</taxon>
        <taxon>Pseudomonadota</taxon>
        <taxon>Betaproteobacteria</taxon>
        <taxon>Neisseriales</taxon>
        <taxon>Neisseriaceae</taxon>
        <taxon>Crenobacter</taxon>
    </lineage>
</organism>
<evidence type="ECO:0000313" key="3">
    <source>
        <dbReference type="Proteomes" id="UP000254537"/>
    </source>
</evidence>
<dbReference type="AlphaFoldDB" id="A0A345Y9L9"/>
<accession>A0A345Y9L9</accession>
<dbReference type="KEGG" id="ccah:DWG20_14985"/>